<reference evidence="9 10" key="1">
    <citation type="submission" date="2016-12" db="EMBL/GenBank/DDBJ databases">
        <title>The genomes of Aspergillus section Nigri reveals drivers in fungal speciation.</title>
        <authorList>
            <consortium name="DOE Joint Genome Institute"/>
            <person name="Vesth T.C."/>
            <person name="Nybo J."/>
            <person name="Theobald S."/>
            <person name="Brandl J."/>
            <person name="Frisvad J.C."/>
            <person name="Nielsen K.F."/>
            <person name="Lyhne E.K."/>
            <person name="Kogle M.E."/>
            <person name="Kuo A."/>
            <person name="Riley R."/>
            <person name="Clum A."/>
            <person name="Nolan M."/>
            <person name="Lipzen A."/>
            <person name="Salamov A."/>
            <person name="Henrissat B."/>
            <person name="Wiebenga A."/>
            <person name="De Vries R.P."/>
            <person name="Grigoriev I.V."/>
            <person name="Mortensen U.H."/>
            <person name="Andersen M.R."/>
            <person name="Baker S.E."/>
        </authorList>
    </citation>
    <scope>NUCLEOTIDE SEQUENCE [LARGE SCALE GENOMIC DNA]</scope>
    <source>
        <strain evidence="9 10">CBS 117.55</strain>
    </source>
</reference>
<keyword evidence="4 8" id="KW-0560">Oxidoreductase</keyword>
<evidence type="ECO:0000256" key="4">
    <source>
        <dbReference type="ARBA" id="ARBA00023002"/>
    </source>
</evidence>
<evidence type="ECO:0000256" key="3">
    <source>
        <dbReference type="ARBA" id="ARBA00022723"/>
    </source>
</evidence>
<protein>
    <submittedName>
        <fullName evidence="9">Cytochrome P450</fullName>
    </submittedName>
</protein>
<dbReference type="PRINTS" id="PR00463">
    <property type="entry name" value="EP450I"/>
</dbReference>
<evidence type="ECO:0000256" key="7">
    <source>
        <dbReference type="PIRSR" id="PIRSR602401-1"/>
    </source>
</evidence>
<proteinExistence type="inferred from homology"/>
<dbReference type="CDD" id="cd11058">
    <property type="entry name" value="CYP60B-like"/>
    <property type="match status" value="1"/>
</dbReference>
<dbReference type="AlphaFoldDB" id="A0A317X069"/>
<dbReference type="InterPro" id="IPR001128">
    <property type="entry name" value="Cyt_P450"/>
</dbReference>
<keyword evidence="10" id="KW-1185">Reference proteome</keyword>
<keyword evidence="7 8" id="KW-0349">Heme</keyword>
<evidence type="ECO:0000256" key="6">
    <source>
        <dbReference type="ARBA" id="ARBA00023033"/>
    </source>
</evidence>
<dbReference type="RefSeq" id="XP_025403415.1">
    <property type="nucleotide sequence ID" value="XM_025547257.1"/>
</dbReference>
<evidence type="ECO:0000313" key="9">
    <source>
        <dbReference type="EMBL" id="PWY90972.1"/>
    </source>
</evidence>
<dbReference type="GO" id="GO:0004497">
    <property type="term" value="F:monooxygenase activity"/>
    <property type="evidence" value="ECO:0007669"/>
    <property type="project" value="UniProtKB-KW"/>
</dbReference>
<evidence type="ECO:0000256" key="1">
    <source>
        <dbReference type="ARBA" id="ARBA00001971"/>
    </source>
</evidence>
<dbReference type="GO" id="GO:0020037">
    <property type="term" value="F:heme binding"/>
    <property type="evidence" value="ECO:0007669"/>
    <property type="project" value="InterPro"/>
</dbReference>
<dbReference type="EMBL" id="MSFL01000002">
    <property type="protein sequence ID" value="PWY90972.1"/>
    <property type="molecule type" value="Genomic_DNA"/>
</dbReference>
<accession>A0A317X069</accession>
<keyword evidence="3 7" id="KW-0479">Metal-binding</keyword>
<evidence type="ECO:0000313" key="10">
    <source>
        <dbReference type="Proteomes" id="UP000247233"/>
    </source>
</evidence>
<dbReference type="OrthoDB" id="1470350at2759"/>
<feature type="binding site" description="axial binding residue" evidence="7">
    <location>
        <position position="329"/>
    </location>
    <ligand>
        <name>heme</name>
        <dbReference type="ChEBI" id="CHEBI:30413"/>
    </ligand>
    <ligandPart>
        <name>Fe</name>
        <dbReference type="ChEBI" id="CHEBI:18248"/>
    </ligandPart>
</feature>
<dbReference type="SUPFAM" id="SSF48264">
    <property type="entry name" value="Cytochrome P450"/>
    <property type="match status" value="1"/>
</dbReference>
<dbReference type="InterPro" id="IPR036396">
    <property type="entry name" value="Cyt_P450_sf"/>
</dbReference>
<gene>
    <name evidence="9" type="ORF">BO70DRAFT_410568</name>
</gene>
<dbReference type="PROSITE" id="PS00086">
    <property type="entry name" value="CYTOCHROME_P450"/>
    <property type="match status" value="1"/>
</dbReference>
<dbReference type="Proteomes" id="UP000247233">
    <property type="component" value="Unassembled WGS sequence"/>
</dbReference>
<dbReference type="VEuPathDB" id="FungiDB:BO70DRAFT_410568"/>
<dbReference type="InterPro" id="IPR050121">
    <property type="entry name" value="Cytochrome_P450_monoxygenase"/>
</dbReference>
<evidence type="ECO:0000256" key="8">
    <source>
        <dbReference type="RuleBase" id="RU000461"/>
    </source>
</evidence>
<evidence type="ECO:0000256" key="5">
    <source>
        <dbReference type="ARBA" id="ARBA00023004"/>
    </source>
</evidence>
<dbReference type="GO" id="GO:0005506">
    <property type="term" value="F:iron ion binding"/>
    <property type="evidence" value="ECO:0007669"/>
    <property type="project" value="InterPro"/>
</dbReference>
<organism evidence="9 10">
    <name type="scientific">Aspergillus heteromorphus CBS 117.55</name>
    <dbReference type="NCBI Taxonomy" id="1448321"/>
    <lineage>
        <taxon>Eukaryota</taxon>
        <taxon>Fungi</taxon>
        <taxon>Dikarya</taxon>
        <taxon>Ascomycota</taxon>
        <taxon>Pezizomycotina</taxon>
        <taxon>Eurotiomycetes</taxon>
        <taxon>Eurotiomycetidae</taxon>
        <taxon>Eurotiales</taxon>
        <taxon>Aspergillaceae</taxon>
        <taxon>Aspergillus</taxon>
        <taxon>Aspergillus subgen. Circumdati</taxon>
    </lineage>
</organism>
<dbReference type="GeneID" id="37069494"/>
<dbReference type="PANTHER" id="PTHR24305:SF199">
    <property type="entry name" value="P450, PUTATIVE (EUROFUNG)-RELATED"/>
    <property type="match status" value="1"/>
</dbReference>
<dbReference type="Gene3D" id="1.10.630.10">
    <property type="entry name" value="Cytochrome P450"/>
    <property type="match status" value="2"/>
</dbReference>
<evidence type="ECO:0000256" key="2">
    <source>
        <dbReference type="ARBA" id="ARBA00010617"/>
    </source>
</evidence>
<dbReference type="InterPro" id="IPR002401">
    <property type="entry name" value="Cyt_P450_E_grp-I"/>
</dbReference>
<comment type="caution">
    <text evidence="9">The sequence shown here is derived from an EMBL/GenBank/DDBJ whole genome shotgun (WGS) entry which is preliminary data.</text>
</comment>
<name>A0A317X069_9EURO</name>
<dbReference type="PANTHER" id="PTHR24305">
    <property type="entry name" value="CYTOCHROME P450"/>
    <property type="match status" value="1"/>
</dbReference>
<dbReference type="GO" id="GO:0016705">
    <property type="term" value="F:oxidoreductase activity, acting on paired donors, with incorporation or reduction of molecular oxygen"/>
    <property type="evidence" value="ECO:0007669"/>
    <property type="project" value="InterPro"/>
</dbReference>
<keyword evidence="6 8" id="KW-0503">Monooxygenase</keyword>
<keyword evidence="5 7" id="KW-0408">Iron</keyword>
<dbReference type="Pfam" id="PF00067">
    <property type="entry name" value="p450"/>
    <property type="match status" value="2"/>
</dbReference>
<comment type="similarity">
    <text evidence="2 8">Belongs to the cytochrome P450 family.</text>
</comment>
<sequence>MSFTTSFSPLVSSHPNHLQHLLPPATRSEYRQFLKDPVWFQRQPGHPDSLLSAINPHEHAHMRKLLSPAFTPRALRAQKPVLQKYMNLLVDRLREQVQHGDGVAGIDMGPWFNCTTFDVFGDLGFGESFDCLRHCQYHPWIALLFSNVKAASFVAAARYYPLVESLLMKCIPRSLQQKSERHYQQITTATVLTGILSFLVNEPGKMAQLVNEVRHAFSSSKDVTLQAVANLVHLNAVIQEGLRLCPPVPWMLPRLVPEEGSSVCGTWLPQESPVSLQAYSLNRDPSNFHEATTLLPERWLPDASTNADPPFFHDNRRAIQPFSIDPRSCLGQHLACAEMRLILAKLLLAFDFKAIDGKRLQWEDLRTFLLVEKRPLEVRVRLAG</sequence>
<comment type="cofactor">
    <cofactor evidence="1 7">
        <name>heme</name>
        <dbReference type="ChEBI" id="CHEBI:30413"/>
    </cofactor>
</comment>
<dbReference type="InterPro" id="IPR017972">
    <property type="entry name" value="Cyt_P450_CS"/>
</dbReference>
<dbReference type="STRING" id="1448321.A0A317X069"/>